<proteinExistence type="predicted"/>
<keyword evidence="1" id="KW-0175">Coiled coil</keyword>
<dbReference type="RefSeq" id="XP_001215554.1">
    <property type="nucleotide sequence ID" value="XM_001215554.1"/>
</dbReference>
<protein>
    <submittedName>
        <fullName evidence="3">Uncharacterized protein</fullName>
    </submittedName>
</protein>
<dbReference type="Proteomes" id="UP000007963">
    <property type="component" value="Unassembled WGS sequence"/>
</dbReference>
<accession>Q0CIV8</accession>
<reference evidence="4" key="1">
    <citation type="submission" date="2005-09" db="EMBL/GenBank/DDBJ databases">
        <title>Annotation of the Aspergillus terreus NIH2624 genome.</title>
        <authorList>
            <person name="Birren B.W."/>
            <person name="Lander E.S."/>
            <person name="Galagan J.E."/>
            <person name="Nusbaum C."/>
            <person name="Devon K."/>
            <person name="Henn M."/>
            <person name="Ma L.-J."/>
            <person name="Jaffe D.B."/>
            <person name="Butler J."/>
            <person name="Alvarez P."/>
            <person name="Gnerre S."/>
            <person name="Grabherr M."/>
            <person name="Kleber M."/>
            <person name="Mauceli E.W."/>
            <person name="Brockman W."/>
            <person name="Rounsley S."/>
            <person name="Young S.K."/>
            <person name="LaButti K."/>
            <person name="Pushparaj V."/>
            <person name="DeCaprio D."/>
            <person name="Crawford M."/>
            <person name="Koehrsen M."/>
            <person name="Engels R."/>
            <person name="Montgomery P."/>
            <person name="Pearson M."/>
            <person name="Howarth C."/>
            <person name="Larson L."/>
            <person name="Luoma S."/>
            <person name="White J."/>
            <person name="Alvarado L."/>
            <person name="Kodira C.D."/>
            <person name="Zeng Q."/>
            <person name="Oleary S."/>
            <person name="Yandava C."/>
            <person name="Denning D.W."/>
            <person name="Nierman W.C."/>
            <person name="Milne T."/>
            <person name="Madden K."/>
        </authorList>
    </citation>
    <scope>NUCLEOTIDE SEQUENCE [LARGE SCALE GENOMIC DNA]</scope>
    <source>
        <strain evidence="4">NIH 2624 / FGSC A1156</strain>
    </source>
</reference>
<organism evidence="3 4">
    <name type="scientific">Aspergillus terreus (strain NIH 2624 / FGSC A1156)</name>
    <dbReference type="NCBI Taxonomy" id="341663"/>
    <lineage>
        <taxon>Eukaryota</taxon>
        <taxon>Fungi</taxon>
        <taxon>Dikarya</taxon>
        <taxon>Ascomycota</taxon>
        <taxon>Pezizomycotina</taxon>
        <taxon>Eurotiomycetes</taxon>
        <taxon>Eurotiomycetidae</taxon>
        <taxon>Eurotiales</taxon>
        <taxon>Aspergillaceae</taxon>
        <taxon>Aspergillus</taxon>
        <taxon>Aspergillus subgen. Circumdati</taxon>
    </lineage>
</organism>
<evidence type="ECO:0000256" key="2">
    <source>
        <dbReference type="SAM" id="MobiDB-lite"/>
    </source>
</evidence>
<dbReference type="VEuPathDB" id="FungiDB:ATEG_06376"/>
<feature type="compositionally biased region" description="Pro residues" evidence="2">
    <location>
        <begin position="35"/>
        <end position="51"/>
    </location>
</feature>
<dbReference type="HOGENOM" id="CLU_1626693_0_0_1"/>
<feature type="compositionally biased region" description="Basic residues" evidence="2">
    <location>
        <begin position="17"/>
        <end position="27"/>
    </location>
</feature>
<gene>
    <name evidence="3" type="ORF">ATEG_06376</name>
</gene>
<dbReference type="GeneID" id="4322439"/>
<name>Q0CIV8_ASPTN</name>
<dbReference type="AlphaFoldDB" id="Q0CIV8"/>
<dbReference type="EMBL" id="CH476602">
    <property type="protein sequence ID" value="EAU32920.1"/>
    <property type="molecule type" value="Genomic_DNA"/>
</dbReference>
<sequence length="163" mass="18176">MTPKRENKTTAGDPGRFKRRKKNKNKKPAAAAAPAPAPPPAPAPAPAPAEPALPEEVLERLRREAREQVYKELDLDIEIDEPAPAAAEPAQELTPGQRLCRDELLGRLQEVKDQRANLKAEKRALKAQILELEERVEWYASALKACDERFKTIVGNLKALEKF</sequence>
<feature type="region of interest" description="Disordered" evidence="2">
    <location>
        <begin position="1"/>
        <end position="60"/>
    </location>
</feature>
<feature type="coiled-coil region" evidence="1">
    <location>
        <begin position="101"/>
        <end position="135"/>
    </location>
</feature>
<evidence type="ECO:0000256" key="1">
    <source>
        <dbReference type="SAM" id="Coils"/>
    </source>
</evidence>
<evidence type="ECO:0000313" key="4">
    <source>
        <dbReference type="Proteomes" id="UP000007963"/>
    </source>
</evidence>
<evidence type="ECO:0000313" key="3">
    <source>
        <dbReference type="EMBL" id="EAU32920.1"/>
    </source>
</evidence>